<dbReference type="AlphaFoldDB" id="A0A4Z1ESX6"/>
<sequence>MSIMVFMSDFAILNDSIFKGVSRIPHDKIFQYVPSPPQEDYTTLGIPYLGIYKGKWPLNG</sequence>
<reference evidence="1 2" key="1">
    <citation type="submission" date="2017-12" db="EMBL/GenBank/DDBJ databases">
        <title>Comparative genomics of Botrytis spp.</title>
        <authorList>
            <person name="Valero-Jimenez C.A."/>
            <person name="Tapia P."/>
            <person name="Veloso J."/>
            <person name="Silva-Moreno E."/>
            <person name="Staats M."/>
            <person name="Valdes J.H."/>
            <person name="Van Kan J.A.L."/>
        </authorList>
    </citation>
    <scope>NUCLEOTIDE SEQUENCE [LARGE SCALE GENOMIC DNA]</scope>
    <source>
        <strain evidence="1 2">Bt9001</strain>
    </source>
</reference>
<keyword evidence="2" id="KW-1185">Reference proteome</keyword>
<proteinExistence type="predicted"/>
<protein>
    <submittedName>
        <fullName evidence="1">Uncharacterized protein</fullName>
    </submittedName>
</protein>
<organism evidence="1 2">
    <name type="scientific">Botrytis tulipae</name>
    <dbReference type="NCBI Taxonomy" id="87230"/>
    <lineage>
        <taxon>Eukaryota</taxon>
        <taxon>Fungi</taxon>
        <taxon>Dikarya</taxon>
        <taxon>Ascomycota</taxon>
        <taxon>Pezizomycotina</taxon>
        <taxon>Leotiomycetes</taxon>
        <taxon>Helotiales</taxon>
        <taxon>Sclerotiniaceae</taxon>
        <taxon>Botrytis</taxon>
    </lineage>
</organism>
<evidence type="ECO:0000313" key="1">
    <source>
        <dbReference type="EMBL" id="TGO14510.1"/>
    </source>
</evidence>
<comment type="caution">
    <text evidence="1">The sequence shown here is derived from an EMBL/GenBank/DDBJ whole genome shotgun (WGS) entry which is preliminary data.</text>
</comment>
<dbReference type="EMBL" id="PQXH01000052">
    <property type="protein sequence ID" value="TGO14510.1"/>
    <property type="molecule type" value="Genomic_DNA"/>
</dbReference>
<name>A0A4Z1ESX6_9HELO</name>
<gene>
    <name evidence="1" type="ORF">BTUL_0052g00480</name>
</gene>
<dbReference type="Proteomes" id="UP000297777">
    <property type="component" value="Unassembled WGS sequence"/>
</dbReference>
<evidence type="ECO:0000313" key="2">
    <source>
        <dbReference type="Proteomes" id="UP000297777"/>
    </source>
</evidence>
<accession>A0A4Z1ESX6</accession>